<evidence type="ECO:0000256" key="3">
    <source>
        <dbReference type="ARBA" id="ARBA00023125"/>
    </source>
</evidence>
<organism evidence="8 9">
    <name type="scientific">Vicia faba</name>
    <name type="common">Broad bean</name>
    <name type="synonym">Faba vulgaris</name>
    <dbReference type="NCBI Taxonomy" id="3906"/>
    <lineage>
        <taxon>Eukaryota</taxon>
        <taxon>Viridiplantae</taxon>
        <taxon>Streptophyta</taxon>
        <taxon>Embryophyta</taxon>
        <taxon>Tracheophyta</taxon>
        <taxon>Spermatophyta</taxon>
        <taxon>Magnoliopsida</taxon>
        <taxon>eudicotyledons</taxon>
        <taxon>Gunneridae</taxon>
        <taxon>Pentapetalae</taxon>
        <taxon>rosids</taxon>
        <taxon>fabids</taxon>
        <taxon>Fabales</taxon>
        <taxon>Fabaceae</taxon>
        <taxon>Papilionoideae</taxon>
        <taxon>50 kb inversion clade</taxon>
        <taxon>NPAAA clade</taxon>
        <taxon>Hologalegina</taxon>
        <taxon>IRL clade</taxon>
        <taxon>Fabeae</taxon>
        <taxon>Vicia</taxon>
    </lineage>
</organism>
<dbReference type="GO" id="GO:0003700">
    <property type="term" value="F:DNA-binding transcription factor activity"/>
    <property type="evidence" value="ECO:0007669"/>
    <property type="project" value="InterPro"/>
</dbReference>
<accession>A0AAV1A2R1</accession>
<evidence type="ECO:0000256" key="5">
    <source>
        <dbReference type="ARBA" id="ARBA00023242"/>
    </source>
</evidence>
<dbReference type="InterPro" id="IPR001471">
    <property type="entry name" value="AP2/ERF_dom"/>
</dbReference>
<dbReference type="EMBL" id="OX451738">
    <property type="protein sequence ID" value="CAI8603968.1"/>
    <property type="molecule type" value="Genomic_DNA"/>
</dbReference>
<gene>
    <name evidence="8" type="ORF">VFH_III110560</name>
</gene>
<keyword evidence="4" id="KW-0804">Transcription</keyword>
<evidence type="ECO:0000259" key="7">
    <source>
        <dbReference type="PROSITE" id="PS51032"/>
    </source>
</evidence>
<keyword evidence="2" id="KW-0805">Transcription regulation</keyword>
<reference evidence="8 9" key="1">
    <citation type="submission" date="2023-01" db="EMBL/GenBank/DDBJ databases">
        <authorList>
            <person name="Kreplak J."/>
        </authorList>
    </citation>
    <scope>NUCLEOTIDE SEQUENCE [LARGE SCALE GENOMIC DNA]</scope>
</reference>
<keyword evidence="5" id="KW-0539">Nucleus</keyword>
<keyword evidence="3" id="KW-0238">DNA-binding</keyword>
<dbReference type="Proteomes" id="UP001157006">
    <property type="component" value="Chromosome 3"/>
</dbReference>
<evidence type="ECO:0000256" key="6">
    <source>
        <dbReference type="SAM" id="MobiDB-lite"/>
    </source>
</evidence>
<sequence>MSNVSREPPRSANQEVLEVRDEETESATTVCQRVAEMDRGGIKVRLFEDGSPQLAFVDIMIAKLQNMCSAEQNSFLESLGFKADTKVIDFTSHSKVRHSKAESPFDETQKTSNSVESMMLEKMEQRCYGTKCYRGVRRRPRRKFAAEIRDPTSKGSRV</sequence>
<dbReference type="PROSITE" id="PS51032">
    <property type="entry name" value="AP2_ERF"/>
    <property type="match status" value="1"/>
</dbReference>
<evidence type="ECO:0000256" key="1">
    <source>
        <dbReference type="ARBA" id="ARBA00004123"/>
    </source>
</evidence>
<feature type="region of interest" description="Disordered" evidence="6">
    <location>
        <begin position="93"/>
        <end position="112"/>
    </location>
</feature>
<feature type="domain" description="AP2/ERF" evidence="7">
    <location>
        <begin position="132"/>
        <end position="158"/>
    </location>
</feature>
<feature type="compositionally biased region" description="Basic and acidic residues" evidence="6">
    <location>
        <begin position="99"/>
        <end position="109"/>
    </location>
</feature>
<dbReference type="GO" id="GO:0005634">
    <property type="term" value="C:nucleus"/>
    <property type="evidence" value="ECO:0007669"/>
    <property type="project" value="UniProtKB-SubCell"/>
</dbReference>
<dbReference type="Gene3D" id="3.30.730.10">
    <property type="entry name" value="AP2/ERF domain"/>
    <property type="match status" value="1"/>
</dbReference>
<evidence type="ECO:0000256" key="4">
    <source>
        <dbReference type="ARBA" id="ARBA00023163"/>
    </source>
</evidence>
<comment type="subcellular location">
    <subcellularLocation>
        <location evidence="1">Nucleus</location>
    </subcellularLocation>
</comment>
<proteinExistence type="predicted"/>
<protein>
    <recommendedName>
        <fullName evidence="7">AP2/ERF domain-containing protein</fullName>
    </recommendedName>
</protein>
<keyword evidence="9" id="KW-1185">Reference proteome</keyword>
<feature type="region of interest" description="Disordered" evidence="6">
    <location>
        <begin position="1"/>
        <end position="25"/>
    </location>
</feature>
<dbReference type="AlphaFoldDB" id="A0AAV1A2R1"/>
<dbReference type="GO" id="GO:0003677">
    <property type="term" value="F:DNA binding"/>
    <property type="evidence" value="ECO:0007669"/>
    <property type="project" value="UniProtKB-KW"/>
</dbReference>
<evidence type="ECO:0000313" key="9">
    <source>
        <dbReference type="Proteomes" id="UP001157006"/>
    </source>
</evidence>
<evidence type="ECO:0000256" key="2">
    <source>
        <dbReference type="ARBA" id="ARBA00023015"/>
    </source>
</evidence>
<evidence type="ECO:0000313" key="8">
    <source>
        <dbReference type="EMBL" id="CAI8603968.1"/>
    </source>
</evidence>
<name>A0AAV1A2R1_VICFA</name>
<dbReference type="InterPro" id="IPR036955">
    <property type="entry name" value="AP2/ERF_dom_sf"/>
</dbReference>